<feature type="region of interest" description="Disordered" evidence="1">
    <location>
        <begin position="1"/>
        <end position="36"/>
    </location>
</feature>
<evidence type="ECO:0000313" key="2">
    <source>
        <dbReference type="EMBL" id="SVD53724.1"/>
    </source>
</evidence>
<feature type="non-terminal residue" evidence="2">
    <location>
        <position position="36"/>
    </location>
</feature>
<gene>
    <name evidence="2" type="ORF">METZ01_LOCUS406578</name>
</gene>
<accession>A0A382W4U7</accession>
<feature type="non-terminal residue" evidence="2">
    <location>
        <position position="1"/>
    </location>
</feature>
<reference evidence="2" key="1">
    <citation type="submission" date="2018-05" db="EMBL/GenBank/DDBJ databases">
        <authorList>
            <person name="Lanie J.A."/>
            <person name="Ng W.-L."/>
            <person name="Kazmierczak K.M."/>
            <person name="Andrzejewski T.M."/>
            <person name="Davidsen T.M."/>
            <person name="Wayne K.J."/>
            <person name="Tettelin H."/>
            <person name="Glass J.I."/>
            <person name="Rusch D."/>
            <person name="Podicherti R."/>
            <person name="Tsui H.-C.T."/>
            <person name="Winkler M.E."/>
        </authorList>
    </citation>
    <scope>NUCLEOTIDE SEQUENCE</scope>
</reference>
<evidence type="ECO:0000256" key="1">
    <source>
        <dbReference type="SAM" id="MobiDB-lite"/>
    </source>
</evidence>
<proteinExistence type="predicted"/>
<name>A0A382W4U7_9ZZZZ</name>
<protein>
    <submittedName>
        <fullName evidence="2">Uncharacterized protein</fullName>
    </submittedName>
</protein>
<dbReference type="AlphaFoldDB" id="A0A382W4U7"/>
<organism evidence="2">
    <name type="scientific">marine metagenome</name>
    <dbReference type="NCBI Taxonomy" id="408172"/>
    <lineage>
        <taxon>unclassified sequences</taxon>
        <taxon>metagenomes</taxon>
        <taxon>ecological metagenomes</taxon>
    </lineage>
</organism>
<dbReference type="EMBL" id="UINC01156991">
    <property type="protein sequence ID" value="SVD53724.1"/>
    <property type="molecule type" value="Genomic_DNA"/>
</dbReference>
<sequence>YAKRSSLAPGTRPACCSTTSTSFVVSPHASPTSAAS</sequence>